<evidence type="ECO:0000256" key="2">
    <source>
        <dbReference type="ARBA" id="ARBA00009878"/>
    </source>
</evidence>
<evidence type="ECO:0000256" key="7">
    <source>
        <dbReference type="ARBA" id="ARBA00023204"/>
    </source>
</evidence>
<dbReference type="AlphaFoldDB" id="R7ULA6"/>
<evidence type="ECO:0000256" key="4">
    <source>
        <dbReference type="ARBA" id="ARBA00022737"/>
    </source>
</evidence>
<dbReference type="SMART" id="SM00165">
    <property type="entry name" value="UBA"/>
    <property type="match status" value="1"/>
</dbReference>
<evidence type="ECO:0000256" key="3">
    <source>
        <dbReference type="ARBA" id="ARBA00022553"/>
    </source>
</evidence>
<feature type="non-terminal residue" evidence="12">
    <location>
        <position position="320"/>
    </location>
</feature>
<evidence type="ECO:0000256" key="9">
    <source>
        <dbReference type="SAM" id="MobiDB-lite"/>
    </source>
</evidence>
<accession>R7ULA6</accession>
<feature type="region of interest" description="Disordered" evidence="9">
    <location>
        <begin position="80"/>
        <end position="170"/>
    </location>
</feature>
<dbReference type="Gene3D" id="3.10.20.90">
    <property type="entry name" value="Phosphatidylinositol 3-kinase Catalytic Subunit, Chain A, domain 1"/>
    <property type="match status" value="1"/>
</dbReference>
<feature type="domain" description="Ubiquitin-like" evidence="11">
    <location>
        <begin position="1"/>
        <end position="78"/>
    </location>
</feature>
<feature type="region of interest" description="Disordered" evidence="9">
    <location>
        <begin position="219"/>
        <end position="263"/>
    </location>
</feature>
<keyword evidence="7" id="KW-0234">DNA repair</keyword>
<feature type="compositionally biased region" description="Low complexity" evidence="9">
    <location>
        <begin position="249"/>
        <end position="260"/>
    </location>
</feature>
<dbReference type="PROSITE" id="PS50030">
    <property type="entry name" value="UBA"/>
    <property type="match status" value="1"/>
</dbReference>
<dbReference type="STRING" id="283909.R7ULA6"/>
<dbReference type="InterPro" id="IPR006636">
    <property type="entry name" value="STI1_HS-bd"/>
</dbReference>
<dbReference type="InterPro" id="IPR004806">
    <property type="entry name" value="Rad23"/>
</dbReference>
<dbReference type="SUPFAM" id="SSF101238">
    <property type="entry name" value="XPC-binding domain"/>
    <property type="match status" value="1"/>
</dbReference>
<keyword evidence="14" id="KW-1185">Reference proteome</keyword>
<protein>
    <recommendedName>
        <fullName evidence="15">UV excision repair protein RAD23</fullName>
    </recommendedName>
</protein>
<dbReference type="PANTHER" id="PTHR10621:SF0">
    <property type="entry name" value="UV EXCISION REPAIR PROTEIN RAD23"/>
    <property type="match status" value="1"/>
</dbReference>
<dbReference type="Proteomes" id="UP000014760">
    <property type="component" value="Unassembled WGS sequence"/>
</dbReference>
<evidence type="ECO:0000259" key="10">
    <source>
        <dbReference type="PROSITE" id="PS50030"/>
    </source>
</evidence>
<dbReference type="EMBL" id="AMQN01022500">
    <property type="status" value="NOT_ANNOTATED_CDS"/>
    <property type="molecule type" value="Genomic_DNA"/>
</dbReference>
<dbReference type="InterPro" id="IPR009060">
    <property type="entry name" value="UBA-like_sf"/>
</dbReference>
<dbReference type="PANTHER" id="PTHR10621">
    <property type="entry name" value="UV EXCISION REPAIR PROTEIN RAD23"/>
    <property type="match status" value="1"/>
</dbReference>
<dbReference type="GO" id="GO:0043161">
    <property type="term" value="P:proteasome-mediated ubiquitin-dependent protein catabolic process"/>
    <property type="evidence" value="ECO:0007669"/>
    <property type="project" value="InterPro"/>
</dbReference>
<dbReference type="SMART" id="SM00727">
    <property type="entry name" value="STI1"/>
    <property type="match status" value="1"/>
</dbReference>
<dbReference type="Pfam" id="PF00627">
    <property type="entry name" value="UBA"/>
    <property type="match status" value="1"/>
</dbReference>
<dbReference type="Gene3D" id="1.10.8.10">
    <property type="entry name" value="DNA helicase RuvA subunit, C-terminal domain"/>
    <property type="match status" value="1"/>
</dbReference>
<dbReference type="InterPro" id="IPR000626">
    <property type="entry name" value="Ubiquitin-like_dom"/>
</dbReference>
<dbReference type="InterPro" id="IPR036353">
    <property type="entry name" value="XPC-bd_sf"/>
</dbReference>
<evidence type="ECO:0000256" key="1">
    <source>
        <dbReference type="ARBA" id="ARBA00004123"/>
    </source>
</evidence>
<feature type="compositionally biased region" description="Low complexity" evidence="9">
    <location>
        <begin position="90"/>
        <end position="119"/>
    </location>
</feature>
<dbReference type="Pfam" id="PF09280">
    <property type="entry name" value="XPC-binding"/>
    <property type="match status" value="1"/>
</dbReference>
<dbReference type="NCBIfam" id="TIGR00601">
    <property type="entry name" value="rad23"/>
    <property type="match status" value="1"/>
</dbReference>
<gene>
    <name evidence="12" type="ORF">CAPTEDRAFT_148202</name>
</gene>
<keyword evidence="3" id="KW-0597">Phosphoprotein</keyword>
<dbReference type="FunFam" id="1.10.8.10:FF:000003">
    <property type="entry name" value="UV excision repair protein RAD23 homolog"/>
    <property type="match status" value="1"/>
</dbReference>
<reference evidence="14" key="1">
    <citation type="submission" date="2012-12" db="EMBL/GenBank/DDBJ databases">
        <authorList>
            <person name="Hellsten U."/>
            <person name="Grimwood J."/>
            <person name="Chapman J.A."/>
            <person name="Shapiro H."/>
            <person name="Aerts A."/>
            <person name="Otillar R.P."/>
            <person name="Terry A.Y."/>
            <person name="Boore J.L."/>
            <person name="Simakov O."/>
            <person name="Marletaz F."/>
            <person name="Cho S.-J."/>
            <person name="Edsinger-Gonzales E."/>
            <person name="Havlak P."/>
            <person name="Kuo D.-H."/>
            <person name="Larsson T."/>
            <person name="Lv J."/>
            <person name="Arendt D."/>
            <person name="Savage R."/>
            <person name="Osoegawa K."/>
            <person name="de Jong P."/>
            <person name="Lindberg D.R."/>
            <person name="Seaver E.C."/>
            <person name="Weisblat D.A."/>
            <person name="Putnam N.H."/>
            <person name="Grigoriev I.V."/>
            <person name="Rokhsar D.S."/>
        </authorList>
    </citation>
    <scope>NUCLEOTIDE SEQUENCE</scope>
    <source>
        <strain evidence="14">I ESC-2004</strain>
    </source>
</reference>
<dbReference type="FunFam" id="3.10.20.90:FF:000254">
    <property type="entry name" value="UV excision repair protein Rad23"/>
    <property type="match status" value="1"/>
</dbReference>
<dbReference type="InterPro" id="IPR029071">
    <property type="entry name" value="Ubiquitin-like_domsf"/>
</dbReference>
<dbReference type="InterPro" id="IPR015940">
    <property type="entry name" value="UBA"/>
</dbReference>
<dbReference type="OrthoDB" id="419317at2759"/>
<dbReference type="CDD" id="cd14377">
    <property type="entry name" value="UBA1_Rad23"/>
    <property type="match status" value="1"/>
</dbReference>
<dbReference type="GO" id="GO:0043130">
    <property type="term" value="F:ubiquitin binding"/>
    <property type="evidence" value="ECO:0007669"/>
    <property type="project" value="TreeGrafter"/>
</dbReference>
<sequence>MIITLKTLQQQTFKIEIEESEKVLALKERIAQEKGGDYAADNQKLIYAGKILDDKQCISEYKIQESNFVVIMVTKAKPKAPEKAPEAKPAEQPTPSQPAATPAAASSEPAATPTETPAAVDQPMSPAPAAATTESMETSSPATEVVTEATPADAPPAAVQPESAESTLVTGESYEQTVQEMMSMGFARDMVVRALRASFNNPDRAVEYLLSGIPDEPVPEAPVAAPPAAGQQPPAAGGQPPAAPPAAPATPGTPASTAGEDPLHFLRSTPQFETMRRLVQSNPGLLSNFLQEIRQANPRLFQMINENQERFVQMLNDPNL</sequence>
<evidence type="ECO:0000259" key="11">
    <source>
        <dbReference type="PROSITE" id="PS50053"/>
    </source>
</evidence>
<dbReference type="GO" id="GO:0031593">
    <property type="term" value="F:polyubiquitin modification-dependent protein binding"/>
    <property type="evidence" value="ECO:0007669"/>
    <property type="project" value="TreeGrafter"/>
</dbReference>
<dbReference type="CDD" id="cd01805">
    <property type="entry name" value="Ubl_Rad23"/>
    <property type="match status" value="1"/>
</dbReference>
<reference evidence="12 14" key="2">
    <citation type="journal article" date="2013" name="Nature">
        <title>Insights into bilaterian evolution from three spiralian genomes.</title>
        <authorList>
            <person name="Simakov O."/>
            <person name="Marletaz F."/>
            <person name="Cho S.J."/>
            <person name="Edsinger-Gonzales E."/>
            <person name="Havlak P."/>
            <person name="Hellsten U."/>
            <person name="Kuo D.H."/>
            <person name="Larsson T."/>
            <person name="Lv J."/>
            <person name="Arendt D."/>
            <person name="Savage R."/>
            <person name="Osoegawa K."/>
            <person name="de Jong P."/>
            <person name="Grimwood J."/>
            <person name="Chapman J.A."/>
            <person name="Shapiro H."/>
            <person name="Aerts A."/>
            <person name="Otillar R.P."/>
            <person name="Terry A.Y."/>
            <person name="Boore J.L."/>
            <person name="Grigoriev I.V."/>
            <person name="Lindberg D.R."/>
            <person name="Seaver E.C."/>
            <person name="Weisblat D.A."/>
            <person name="Putnam N.H."/>
            <person name="Rokhsar D.S."/>
        </authorList>
    </citation>
    <scope>NUCLEOTIDE SEQUENCE</scope>
    <source>
        <strain evidence="12 14">I ESC-2004</strain>
    </source>
</reference>
<comment type="similarity">
    <text evidence="2">Belongs to the RAD23 family.</text>
</comment>
<dbReference type="PROSITE" id="PS50053">
    <property type="entry name" value="UBIQUITIN_2"/>
    <property type="match status" value="1"/>
</dbReference>
<dbReference type="GO" id="GO:0005829">
    <property type="term" value="C:cytosol"/>
    <property type="evidence" value="ECO:0007669"/>
    <property type="project" value="TreeGrafter"/>
</dbReference>
<dbReference type="Gene3D" id="1.10.10.540">
    <property type="entry name" value="XPC-binding domain"/>
    <property type="match status" value="1"/>
</dbReference>
<dbReference type="InterPro" id="IPR015360">
    <property type="entry name" value="XPC-bd"/>
</dbReference>
<feature type="compositionally biased region" description="Basic and acidic residues" evidence="9">
    <location>
        <begin position="80"/>
        <end position="89"/>
    </location>
</feature>
<dbReference type="OMA" id="PHMLEPI"/>
<evidence type="ECO:0000313" key="13">
    <source>
        <dbReference type="EnsemblMetazoa" id="CapteP148202"/>
    </source>
</evidence>
<name>R7ULA6_CAPTE</name>
<evidence type="ECO:0008006" key="15">
    <source>
        <dbReference type="Google" id="ProtNLM"/>
    </source>
</evidence>
<dbReference type="FunFam" id="1.10.10.540:FF:000001">
    <property type="entry name" value="UV excision repair protein RAD23 B"/>
    <property type="match status" value="1"/>
</dbReference>
<evidence type="ECO:0000313" key="12">
    <source>
        <dbReference type="EMBL" id="ELU07000.1"/>
    </source>
</evidence>
<dbReference type="GO" id="GO:0003684">
    <property type="term" value="F:damaged DNA binding"/>
    <property type="evidence" value="ECO:0007669"/>
    <property type="project" value="InterPro"/>
</dbReference>
<dbReference type="GO" id="GO:0070628">
    <property type="term" value="F:proteasome binding"/>
    <property type="evidence" value="ECO:0007669"/>
    <property type="project" value="TreeGrafter"/>
</dbReference>
<dbReference type="HOGENOM" id="CLU_040364_0_1_1"/>
<dbReference type="Pfam" id="PF00240">
    <property type="entry name" value="ubiquitin"/>
    <property type="match status" value="1"/>
</dbReference>
<dbReference type="SUPFAM" id="SSF46934">
    <property type="entry name" value="UBA-like"/>
    <property type="match status" value="1"/>
</dbReference>
<organism evidence="12">
    <name type="scientific">Capitella teleta</name>
    <name type="common">Polychaete worm</name>
    <dbReference type="NCBI Taxonomy" id="283909"/>
    <lineage>
        <taxon>Eukaryota</taxon>
        <taxon>Metazoa</taxon>
        <taxon>Spiralia</taxon>
        <taxon>Lophotrochozoa</taxon>
        <taxon>Annelida</taxon>
        <taxon>Polychaeta</taxon>
        <taxon>Sedentaria</taxon>
        <taxon>Scolecida</taxon>
        <taxon>Capitellidae</taxon>
        <taxon>Capitella</taxon>
    </lineage>
</organism>
<comment type="subcellular location">
    <subcellularLocation>
        <location evidence="1">Nucleus</location>
    </subcellularLocation>
</comment>
<keyword evidence="6" id="KW-0647">Proteasome</keyword>
<dbReference type="FunCoup" id="R7ULA6">
    <property type="interactions" value="1889"/>
</dbReference>
<feature type="compositionally biased region" description="Polar residues" evidence="9">
    <location>
        <begin position="132"/>
        <end position="142"/>
    </location>
</feature>
<evidence type="ECO:0000313" key="14">
    <source>
        <dbReference type="Proteomes" id="UP000014760"/>
    </source>
</evidence>
<evidence type="ECO:0000256" key="8">
    <source>
        <dbReference type="ARBA" id="ARBA00023242"/>
    </source>
</evidence>
<evidence type="ECO:0000256" key="6">
    <source>
        <dbReference type="ARBA" id="ARBA00022942"/>
    </source>
</evidence>
<dbReference type="EnsemblMetazoa" id="CapteT148202">
    <property type="protein sequence ID" value="CapteP148202"/>
    <property type="gene ID" value="CapteG148202"/>
</dbReference>
<proteinExistence type="inferred from homology"/>
<dbReference type="EMBL" id="KB300221">
    <property type="protein sequence ID" value="ELU07000.1"/>
    <property type="molecule type" value="Genomic_DNA"/>
</dbReference>
<dbReference type="GO" id="GO:0000502">
    <property type="term" value="C:proteasome complex"/>
    <property type="evidence" value="ECO:0007669"/>
    <property type="project" value="UniProtKB-KW"/>
</dbReference>
<reference evidence="13" key="3">
    <citation type="submission" date="2015-06" db="UniProtKB">
        <authorList>
            <consortium name="EnsemblMetazoa"/>
        </authorList>
    </citation>
    <scope>IDENTIFICATION</scope>
</reference>
<dbReference type="GO" id="GO:0005654">
    <property type="term" value="C:nucleoplasm"/>
    <property type="evidence" value="ECO:0007669"/>
    <property type="project" value="TreeGrafter"/>
</dbReference>
<feature type="domain" description="UBA" evidence="10">
    <location>
        <begin position="172"/>
        <end position="212"/>
    </location>
</feature>
<dbReference type="SMART" id="SM00213">
    <property type="entry name" value="UBQ"/>
    <property type="match status" value="1"/>
</dbReference>
<keyword evidence="5" id="KW-0227">DNA damage</keyword>
<dbReference type="SUPFAM" id="SSF54236">
    <property type="entry name" value="Ubiquitin-like"/>
    <property type="match status" value="1"/>
</dbReference>
<evidence type="ECO:0000256" key="5">
    <source>
        <dbReference type="ARBA" id="ARBA00022763"/>
    </source>
</evidence>
<keyword evidence="4" id="KW-0677">Repeat</keyword>
<keyword evidence="8" id="KW-0539">Nucleus</keyword>
<dbReference type="GO" id="GO:0006289">
    <property type="term" value="P:nucleotide-excision repair"/>
    <property type="evidence" value="ECO:0007669"/>
    <property type="project" value="InterPro"/>
</dbReference>
<dbReference type="InterPro" id="IPR041811">
    <property type="entry name" value="RAD23A/B_UBA1"/>
</dbReference>
<feature type="compositionally biased region" description="Low complexity" evidence="9">
    <location>
        <begin position="221"/>
        <end position="240"/>
    </location>
</feature>